<evidence type="ECO:0000256" key="4">
    <source>
        <dbReference type="ARBA" id="ARBA00049366"/>
    </source>
</evidence>
<dbReference type="SUPFAM" id="SSF53774">
    <property type="entry name" value="Glutaminase/Asparaginase"/>
    <property type="match status" value="1"/>
</dbReference>
<dbReference type="InterPro" id="IPR027474">
    <property type="entry name" value="L-asparaginase_N"/>
</dbReference>
<dbReference type="Pfam" id="PF00710">
    <property type="entry name" value="Asparaginase"/>
    <property type="match status" value="1"/>
</dbReference>
<feature type="domain" description="L-asparaginase N-terminal" evidence="6">
    <location>
        <begin position="42"/>
        <end position="244"/>
    </location>
</feature>
<dbReference type="InterPro" id="IPR040919">
    <property type="entry name" value="Asparaginase_C"/>
</dbReference>
<keyword evidence="3" id="KW-0378">Hydrolase</keyword>
<dbReference type="InterPro" id="IPR037152">
    <property type="entry name" value="L-asparaginase_N_sf"/>
</dbReference>
<comment type="catalytic activity">
    <reaction evidence="4">
        <text>L-asparagine + H2O = L-aspartate + NH4(+)</text>
        <dbReference type="Rhea" id="RHEA:21016"/>
        <dbReference type="ChEBI" id="CHEBI:15377"/>
        <dbReference type="ChEBI" id="CHEBI:28938"/>
        <dbReference type="ChEBI" id="CHEBI:29991"/>
        <dbReference type="ChEBI" id="CHEBI:58048"/>
        <dbReference type="EC" id="3.5.1.1"/>
    </reaction>
</comment>
<dbReference type="GO" id="GO:0006530">
    <property type="term" value="P:L-asparagine catabolic process"/>
    <property type="evidence" value="ECO:0007669"/>
    <property type="project" value="UniProtKB-ARBA"/>
</dbReference>
<feature type="active site" description="O-isoaspartyl threonine intermediate" evidence="5">
    <location>
        <position position="51"/>
    </location>
</feature>
<evidence type="ECO:0000313" key="8">
    <source>
        <dbReference type="EMBL" id="TDZ36669.1"/>
    </source>
</evidence>
<protein>
    <recommendedName>
        <fullName evidence="2">asparaginase</fullName>
        <ecNumber evidence="2">3.5.1.1</ecNumber>
    </recommendedName>
</protein>
<evidence type="ECO:0000256" key="3">
    <source>
        <dbReference type="ARBA" id="ARBA00022801"/>
    </source>
</evidence>
<organism evidence="8 9">
    <name type="scientific">Colletotrichum spinosum</name>
    <dbReference type="NCBI Taxonomy" id="1347390"/>
    <lineage>
        <taxon>Eukaryota</taxon>
        <taxon>Fungi</taxon>
        <taxon>Dikarya</taxon>
        <taxon>Ascomycota</taxon>
        <taxon>Pezizomycotina</taxon>
        <taxon>Sordariomycetes</taxon>
        <taxon>Hypocreomycetidae</taxon>
        <taxon>Glomerellales</taxon>
        <taxon>Glomerellaceae</taxon>
        <taxon>Colletotrichum</taxon>
        <taxon>Colletotrichum orbiculare species complex</taxon>
    </lineage>
</organism>
<dbReference type="PROSITE" id="PS51732">
    <property type="entry name" value="ASN_GLN_ASE_3"/>
    <property type="match status" value="1"/>
</dbReference>
<dbReference type="PIRSF" id="PIRSF001220">
    <property type="entry name" value="L-ASNase_gatD"/>
    <property type="match status" value="1"/>
</dbReference>
<name>A0A4V3HSR0_9PEZI</name>
<dbReference type="PANTHER" id="PTHR11707:SF28">
    <property type="entry name" value="60 KDA LYSOPHOSPHOLIPASE"/>
    <property type="match status" value="1"/>
</dbReference>
<evidence type="ECO:0000256" key="5">
    <source>
        <dbReference type="PIRSR" id="PIRSR001220-1"/>
    </source>
</evidence>
<reference evidence="8 9" key="1">
    <citation type="submission" date="2018-11" db="EMBL/GenBank/DDBJ databases">
        <title>Genome sequence and assembly of Colletotrichum spinosum.</title>
        <authorList>
            <person name="Gan P."/>
            <person name="Shirasu K."/>
        </authorList>
    </citation>
    <scope>NUCLEOTIDE SEQUENCE [LARGE SCALE GENOMIC DNA]</scope>
    <source>
        <strain evidence="8 9">CBS 515.97</strain>
    </source>
</reference>
<feature type="domain" description="Asparaginase/glutaminase C-terminal" evidence="7">
    <location>
        <begin position="262"/>
        <end position="364"/>
    </location>
</feature>
<dbReference type="InterPro" id="IPR036152">
    <property type="entry name" value="Asp/glu_Ase-like_sf"/>
</dbReference>
<dbReference type="Proteomes" id="UP000295083">
    <property type="component" value="Unassembled WGS sequence"/>
</dbReference>
<dbReference type="Gene3D" id="3.40.50.1170">
    <property type="entry name" value="L-asparaginase, N-terminal domain"/>
    <property type="match status" value="1"/>
</dbReference>
<dbReference type="PANTHER" id="PTHR11707">
    <property type="entry name" value="L-ASPARAGINASE"/>
    <property type="match status" value="1"/>
</dbReference>
<dbReference type="InterPro" id="IPR004550">
    <property type="entry name" value="AsnASE_II"/>
</dbReference>
<dbReference type="SFLD" id="SFLDS00057">
    <property type="entry name" value="Glutaminase/Asparaginase"/>
    <property type="match status" value="1"/>
</dbReference>
<gene>
    <name evidence="8" type="primary">ansA</name>
    <name evidence="8" type="ORF">C8035_v005102</name>
</gene>
<dbReference type="PRINTS" id="PR00139">
    <property type="entry name" value="ASNGLNASE"/>
</dbReference>
<evidence type="ECO:0000259" key="7">
    <source>
        <dbReference type="Pfam" id="PF17763"/>
    </source>
</evidence>
<dbReference type="InterPro" id="IPR006034">
    <property type="entry name" value="Asparaginase/glutaminase-like"/>
</dbReference>
<dbReference type="AlphaFoldDB" id="A0A4V3HSR0"/>
<sequence length="375" mass="39489">MTLVKHIVSHQAPEQPSAQPIPPITARPQIQSIAAAQKISKRIAFISTGGTIASISTDKYDLLDYNATDDRVTGKTIIQATGIADLFVNGENDIVFTDAFKDPIDSTAITAHTWLQLADTCYNVAAQANVDGIVIGHGTATLEETAWLLSLVTNLPVPIVVTGSMRPLNGISSDAAANLVAAFRAAAHTSAQPDEPAVLVVLNDEIHSPRWVAKTHTLRLGAFQSPWCGPVGLVDGDAVNITRRVPHHGVFFDRALLRDLPRVDVVYSYVGADGTAVEAFIKAGARGIISAGFGPGLGSPQETEAFAKAVEAGVVVVQSSRVGAGTVVDSRKHRGLGIVAGNDLNPQKARVLLALCLAAGHDREPGKIESVFRSV</sequence>
<dbReference type="PIRSF" id="PIRSF500176">
    <property type="entry name" value="L_ASNase"/>
    <property type="match status" value="1"/>
</dbReference>
<evidence type="ECO:0000259" key="6">
    <source>
        <dbReference type="Pfam" id="PF00710"/>
    </source>
</evidence>
<dbReference type="CDD" id="cd08964">
    <property type="entry name" value="L-asparaginase_II"/>
    <property type="match status" value="1"/>
</dbReference>
<dbReference type="SMART" id="SM00870">
    <property type="entry name" value="Asparaginase"/>
    <property type="match status" value="1"/>
</dbReference>
<comment type="similarity">
    <text evidence="1">Belongs to the asparaginase 1 family.</text>
</comment>
<dbReference type="InterPro" id="IPR027473">
    <property type="entry name" value="L-asparaginase_C"/>
</dbReference>
<dbReference type="EMBL" id="QAPG01000030">
    <property type="protein sequence ID" value="TDZ36669.1"/>
    <property type="molecule type" value="Genomic_DNA"/>
</dbReference>
<keyword evidence="9" id="KW-1185">Reference proteome</keyword>
<accession>A0A4V3HSR0</accession>
<proteinExistence type="inferred from homology"/>
<evidence type="ECO:0000256" key="2">
    <source>
        <dbReference type="ARBA" id="ARBA00012920"/>
    </source>
</evidence>
<comment type="caution">
    <text evidence="8">The sequence shown here is derived from an EMBL/GenBank/DDBJ whole genome shotgun (WGS) entry which is preliminary data.</text>
</comment>
<dbReference type="Gene3D" id="3.40.50.40">
    <property type="match status" value="1"/>
</dbReference>
<evidence type="ECO:0000256" key="1">
    <source>
        <dbReference type="ARBA" id="ARBA00010518"/>
    </source>
</evidence>
<evidence type="ECO:0000313" key="9">
    <source>
        <dbReference type="Proteomes" id="UP000295083"/>
    </source>
</evidence>
<dbReference type="EC" id="3.5.1.1" evidence="2"/>
<dbReference type="GO" id="GO:0004067">
    <property type="term" value="F:asparaginase activity"/>
    <property type="evidence" value="ECO:0007669"/>
    <property type="project" value="UniProtKB-UniRule"/>
</dbReference>
<dbReference type="Pfam" id="PF17763">
    <property type="entry name" value="Asparaginase_C"/>
    <property type="match status" value="1"/>
</dbReference>